<keyword evidence="3" id="KW-1185">Reference proteome</keyword>
<gene>
    <name evidence="2" type="ORF">ACFFK0_16155</name>
</gene>
<organism evidence="2 3">
    <name type="scientific">Paenibacillus chartarius</name>
    <dbReference type="NCBI Taxonomy" id="747481"/>
    <lineage>
        <taxon>Bacteria</taxon>
        <taxon>Bacillati</taxon>
        <taxon>Bacillota</taxon>
        <taxon>Bacilli</taxon>
        <taxon>Bacillales</taxon>
        <taxon>Paenibacillaceae</taxon>
        <taxon>Paenibacillus</taxon>
    </lineage>
</organism>
<proteinExistence type="predicted"/>
<evidence type="ECO:0008006" key="4">
    <source>
        <dbReference type="Google" id="ProtNLM"/>
    </source>
</evidence>
<feature type="transmembrane region" description="Helical" evidence="1">
    <location>
        <begin position="80"/>
        <end position="98"/>
    </location>
</feature>
<accession>A0ABV6DMU1</accession>
<reference evidence="2 3" key="1">
    <citation type="submission" date="2024-09" db="EMBL/GenBank/DDBJ databases">
        <authorList>
            <person name="Sun Q."/>
            <person name="Mori K."/>
        </authorList>
    </citation>
    <scope>NUCLEOTIDE SEQUENCE [LARGE SCALE GENOMIC DNA]</scope>
    <source>
        <strain evidence="2 3">CCM 7759</strain>
    </source>
</reference>
<evidence type="ECO:0000313" key="3">
    <source>
        <dbReference type="Proteomes" id="UP001589776"/>
    </source>
</evidence>
<sequence>MNVTISSNYFRLSGLALLLGGLMGGVGQLLHAGDTPETVAEIPGFVAYAVNTHVLLAWASTLILLGLPAIYLRQAAKLKWWGWLGLPLLFIALMFEIFHGPLQIMGYPIIFHNVTTPEQLQVINDQIHTLATDQYPLQLAVLIPLMPFLFIGLILTAVGMLTARVLPKHVGVVLTAAITLLVLGMFIKIRVLDVSFSYLLLAFAYIGGSLLLGSSNPAEVTNASRPARSA</sequence>
<evidence type="ECO:0000256" key="1">
    <source>
        <dbReference type="SAM" id="Phobius"/>
    </source>
</evidence>
<comment type="caution">
    <text evidence="2">The sequence shown here is derived from an EMBL/GenBank/DDBJ whole genome shotgun (WGS) entry which is preliminary data.</text>
</comment>
<keyword evidence="1" id="KW-1133">Transmembrane helix</keyword>
<protein>
    <recommendedName>
        <fullName evidence="4">DUF4386 domain-containing protein</fullName>
    </recommendedName>
</protein>
<dbReference type="RefSeq" id="WP_377471298.1">
    <property type="nucleotide sequence ID" value="NZ_JBHLWN010000067.1"/>
</dbReference>
<feature type="transmembrane region" description="Helical" evidence="1">
    <location>
        <begin position="195"/>
        <end position="213"/>
    </location>
</feature>
<feature type="transmembrane region" description="Helical" evidence="1">
    <location>
        <begin position="139"/>
        <end position="163"/>
    </location>
</feature>
<name>A0ABV6DMU1_9BACL</name>
<keyword evidence="1" id="KW-0812">Transmembrane</keyword>
<keyword evidence="1" id="KW-0472">Membrane</keyword>
<feature type="transmembrane region" description="Helical" evidence="1">
    <location>
        <begin position="48"/>
        <end position="68"/>
    </location>
</feature>
<evidence type="ECO:0000313" key="2">
    <source>
        <dbReference type="EMBL" id="MFC0213964.1"/>
    </source>
</evidence>
<dbReference type="Proteomes" id="UP001589776">
    <property type="component" value="Unassembled WGS sequence"/>
</dbReference>
<dbReference type="EMBL" id="JBHLWN010000067">
    <property type="protein sequence ID" value="MFC0213964.1"/>
    <property type="molecule type" value="Genomic_DNA"/>
</dbReference>
<feature type="transmembrane region" description="Helical" evidence="1">
    <location>
        <begin position="170"/>
        <end position="189"/>
    </location>
</feature>